<keyword evidence="2" id="KW-0378">Hydrolase</keyword>
<evidence type="ECO:0000256" key="4">
    <source>
        <dbReference type="SAM" id="SignalP"/>
    </source>
</evidence>
<dbReference type="OrthoDB" id="9794445at2"/>
<dbReference type="InterPro" id="IPR029058">
    <property type="entry name" value="AB_hydrolase_fold"/>
</dbReference>
<evidence type="ECO:0000313" key="7">
    <source>
        <dbReference type="Proteomes" id="UP000230390"/>
    </source>
</evidence>
<reference evidence="6 7" key="1">
    <citation type="submission" date="2017-10" db="EMBL/GenBank/DDBJ databases">
        <title>Massilia psychrophilum sp. nov., a novel purple-pigmented bacterium isolated from Tianshan glacier, Xinjiang Municipality, China.</title>
        <authorList>
            <person name="Wang H."/>
        </authorList>
    </citation>
    <scope>NUCLEOTIDE SEQUENCE [LARGE SCALE GENOMIC DNA]</scope>
    <source>
        <strain evidence="6 7">JCM 30074</strain>
    </source>
</reference>
<dbReference type="InterPro" id="IPR050300">
    <property type="entry name" value="GDXG_lipolytic_enzyme"/>
</dbReference>
<keyword evidence="7" id="KW-1185">Reference proteome</keyword>
<dbReference type="EMBL" id="PDOC01000026">
    <property type="protein sequence ID" value="PIL42489.1"/>
    <property type="molecule type" value="Genomic_DNA"/>
</dbReference>
<dbReference type="Gene3D" id="3.40.50.1820">
    <property type="entry name" value="alpha/beta hydrolase"/>
    <property type="match status" value="1"/>
</dbReference>
<name>A0A2G8T941_9BURK</name>
<keyword evidence="4" id="KW-0732">Signal</keyword>
<dbReference type="AlphaFoldDB" id="A0A2G8T941"/>
<dbReference type="InterPro" id="IPR033140">
    <property type="entry name" value="Lipase_GDXG_put_SER_AS"/>
</dbReference>
<comment type="similarity">
    <text evidence="1">Belongs to the 'GDXG' lipolytic enzyme family.</text>
</comment>
<protein>
    <submittedName>
        <fullName evidence="6">Lipase</fullName>
    </submittedName>
</protein>
<dbReference type="PROSITE" id="PS01174">
    <property type="entry name" value="LIPASE_GDXG_SER"/>
    <property type="match status" value="1"/>
</dbReference>
<feature type="active site" evidence="3">
    <location>
        <position position="152"/>
    </location>
</feature>
<evidence type="ECO:0000259" key="5">
    <source>
        <dbReference type="Pfam" id="PF20434"/>
    </source>
</evidence>
<dbReference type="Proteomes" id="UP000230390">
    <property type="component" value="Unassembled WGS sequence"/>
</dbReference>
<dbReference type="PANTHER" id="PTHR48081">
    <property type="entry name" value="AB HYDROLASE SUPERFAMILY PROTEIN C4A8.06C"/>
    <property type="match status" value="1"/>
</dbReference>
<dbReference type="SUPFAM" id="SSF53474">
    <property type="entry name" value="alpha/beta-Hydrolases"/>
    <property type="match status" value="1"/>
</dbReference>
<dbReference type="InterPro" id="IPR049492">
    <property type="entry name" value="BD-FAE-like_dom"/>
</dbReference>
<sequence>MLVARRLVRRLLLPAALIALTLALPSRADEFADAAGVRYQVKPDLVYGTASGQQLKLDLYLHRAAAKGRAPAPLLVYFHGGGWVDGRKENAAFMLLPYLAMGWSVANVEYRLAKVAPAPAAVEDVRCALRWLRANAAAHGADASTMVVAGDSAGGHLALMAALLPAGSPFERACPTPDATRWNSGAEPAMNVAAVVNWFGIGDVEAMLDGPQQRHYAIEWFGSNSEREALARQLSPLRLVRAGLPPVISVHGKRDPVVPYSQAETLHAALDGAGVPNRLVTIETGNHGGFSAAEAQAANAAIRQFLRQQGLPVAP</sequence>
<evidence type="ECO:0000256" key="3">
    <source>
        <dbReference type="PROSITE-ProRule" id="PRU10038"/>
    </source>
</evidence>
<dbReference type="Pfam" id="PF20434">
    <property type="entry name" value="BD-FAE"/>
    <property type="match status" value="1"/>
</dbReference>
<accession>A0A2G8T941</accession>
<feature type="signal peptide" evidence="4">
    <location>
        <begin position="1"/>
        <end position="28"/>
    </location>
</feature>
<evidence type="ECO:0000256" key="2">
    <source>
        <dbReference type="ARBA" id="ARBA00022801"/>
    </source>
</evidence>
<feature type="domain" description="BD-FAE-like" evidence="5">
    <location>
        <begin position="57"/>
        <end position="270"/>
    </location>
</feature>
<feature type="chain" id="PRO_5013782290" evidence="4">
    <location>
        <begin position="29"/>
        <end position="315"/>
    </location>
</feature>
<comment type="caution">
    <text evidence="6">The sequence shown here is derived from an EMBL/GenBank/DDBJ whole genome shotgun (WGS) entry which is preliminary data.</text>
</comment>
<proteinExistence type="inferred from homology"/>
<dbReference type="PANTHER" id="PTHR48081:SF33">
    <property type="entry name" value="KYNURENINE FORMAMIDASE"/>
    <property type="match status" value="1"/>
</dbReference>
<organism evidence="6 7">
    <name type="scientific">Massilia eurypsychrophila</name>
    <dbReference type="NCBI Taxonomy" id="1485217"/>
    <lineage>
        <taxon>Bacteria</taxon>
        <taxon>Pseudomonadati</taxon>
        <taxon>Pseudomonadota</taxon>
        <taxon>Betaproteobacteria</taxon>
        <taxon>Burkholderiales</taxon>
        <taxon>Oxalobacteraceae</taxon>
        <taxon>Telluria group</taxon>
        <taxon>Massilia</taxon>
    </lineage>
</organism>
<gene>
    <name evidence="6" type="ORF">CR105_24075</name>
</gene>
<dbReference type="GO" id="GO:0016787">
    <property type="term" value="F:hydrolase activity"/>
    <property type="evidence" value="ECO:0007669"/>
    <property type="project" value="UniProtKB-KW"/>
</dbReference>
<evidence type="ECO:0000313" key="6">
    <source>
        <dbReference type="EMBL" id="PIL42489.1"/>
    </source>
</evidence>
<evidence type="ECO:0000256" key="1">
    <source>
        <dbReference type="ARBA" id="ARBA00010515"/>
    </source>
</evidence>